<dbReference type="GO" id="GO:0015421">
    <property type="term" value="F:ABC-type oligopeptide transporter activity"/>
    <property type="evidence" value="ECO:0007669"/>
    <property type="project" value="TreeGrafter"/>
</dbReference>
<comment type="subcellular location">
    <subcellularLocation>
        <location evidence="1">Cell membrane</location>
        <topology evidence="1">Multi-pass membrane protein</topology>
    </subcellularLocation>
</comment>
<dbReference type="PROSITE" id="PS50893">
    <property type="entry name" value="ABC_TRANSPORTER_2"/>
    <property type="match status" value="1"/>
</dbReference>
<evidence type="ECO:0000256" key="1">
    <source>
        <dbReference type="ARBA" id="ARBA00004651"/>
    </source>
</evidence>
<dbReference type="SUPFAM" id="SSF52540">
    <property type="entry name" value="P-loop containing nucleoside triphosphate hydrolases"/>
    <property type="match status" value="1"/>
</dbReference>
<dbReference type="Proteomes" id="UP000782312">
    <property type="component" value="Unassembled WGS sequence"/>
</dbReference>
<dbReference type="PANTHER" id="PTHR43394">
    <property type="entry name" value="ATP-DEPENDENT PERMEASE MDL1, MITOCHONDRIAL"/>
    <property type="match status" value="1"/>
</dbReference>
<evidence type="ECO:0000256" key="8">
    <source>
        <dbReference type="ARBA" id="ARBA00023136"/>
    </source>
</evidence>
<keyword evidence="8 10" id="KW-0472">Membrane</keyword>
<keyword evidence="5" id="KW-0547">Nucleotide-binding</keyword>
<feature type="domain" description="ABC transmembrane type-1" evidence="12">
    <location>
        <begin position="29"/>
        <end position="310"/>
    </location>
</feature>
<feature type="region of interest" description="Disordered" evidence="9">
    <location>
        <begin position="583"/>
        <end position="604"/>
    </location>
</feature>
<proteinExistence type="predicted"/>
<sequence length="604" mass="65488">MSGSRVQTQAETYLRLLGYLRPYWGRFGLAVLCTFVVGSLGAAPALLVKYAVDDVLIARDMGMAFLISAAVVAVFGIRAVVAYGQSYFMYWVGQRVVMDLRNELHRHLVRLPMRFFEGKTTGELMAKSLYDISLMQKAATSSIRDLGRDFFTFIALLCVAVYQNPKMTLIFLAVFPPVGFLIARMGEKVRRITRRSQERIGILSALMKETYAGIRVVKAFGAEGYEGERFARANLSFFRQVMGAMRVRALAPSLVEGIGGVLAGVILWLGALMVMRGEVTAGELSSFLVAIGMVYSPLKSLTRVYHTLMEGLAGSQAVFELIDAQGPEETNPDGRKMGRLSQGIRFEGVSFAYETAPVLRDIRLDIPAGKVLAVVGLSGAGKTTLLDLIPRFYVPASGRILYDGADGAELDLQSLRAQIAVVGQHVTLFNDTVSANIAYAVEGPVDPKAVEAAARAANAHGFISALPQGYGTVLGEEGVRLSGGERQRIAIARAILRDPSILLLDEATSSLDSESEKIIQEALERLTRGRTTVVVAHRLSTVRAADAIAVLDDGQLVDFGTHEMLMARGGLYRKLHEMQFAPGAPEDLRPEEPLPLLRGPGGAA</sequence>
<evidence type="ECO:0000256" key="10">
    <source>
        <dbReference type="SAM" id="Phobius"/>
    </source>
</evidence>
<evidence type="ECO:0000256" key="7">
    <source>
        <dbReference type="ARBA" id="ARBA00022989"/>
    </source>
</evidence>
<evidence type="ECO:0000259" key="12">
    <source>
        <dbReference type="PROSITE" id="PS50929"/>
    </source>
</evidence>
<accession>A0A932HXY6</accession>
<dbReference type="InterPro" id="IPR003593">
    <property type="entry name" value="AAA+_ATPase"/>
</dbReference>
<gene>
    <name evidence="13" type="ORF">HYZ11_06885</name>
</gene>
<evidence type="ECO:0000256" key="9">
    <source>
        <dbReference type="SAM" id="MobiDB-lite"/>
    </source>
</evidence>
<dbReference type="CDD" id="cd18552">
    <property type="entry name" value="ABC_6TM_MsbA_like"/>
    <property type="match status" value="1"/>
</dbReference>
<feature type="transmembrane region" description="Helical" evidence="10">
    <location>
        <begin position="146"/>
        <end position="163"/>
    </location>
</feature>
<keyword evidence="4 10" id="KW-0812">Transmembrane</keyword>
<protein>
    <submittedName>
        <fullName evidence="13">ATP-binding cassette domain-containing protein</fullName>
    </submittedName>
</protein>
<evidence type="ECO:0000256" key="3">
    <source>
        <dbReference type="ARBA" id="ARBA00022475"/>
    </source>
</evidence>
<dbReference type="InterPro" id="IPR039421">
    <property type="entry name" value="Type_1_exporter"/>
</dbReference>
<evidence type="ECO:0000259" key="11">
    <source>
        <dbReference type="PROSITE" id="PS50893"/>
    </source>
</evidence>
<name>A0A932HXY6_UNCTE</name>
<evidence type="ECO:0000313" key="14">
    <source>
        <dbReference type="Proteomes" id="UP000782312"/>
    </source>
</evidence>
<evidence type="ECO:0000313" key="13">
    <source>
        <dbReference type="EMBL" id="MBI3127312.1"/>
    </source>
</evidence>
<dbReference type="InterPro" id="IPR036640">
    <property type="entry name" value="ABC1_TM_sf"/>
</dbReference>
<dbReference type="GO" id="GO:0005524">
    <property type="term" value="F:ATP binding"/>
    <property type="evidence" value="ECO:0007669"/>
    <property type="project" value="UniProtKB-KW"/>
</dbReference>
<keyword evidence="2" id="KW-0813">Transport</keyword>
<evidence type="ECO:0000256" key="2">
    <source>
        <dbReference type="ARBA" id="ARBA00022448"/>
    </source>
</evidence>
<dbReference type="InterPro" id="IPR003439">
    <property type="entry name" value="ABC_transporter-like_ATP-bd"/>
</dbReference>
<dbReference type="PROSITE" id="PS50929">
    <property type="entry name" value="ABC_TM1F"/>
    <property type="match status" value="1"/>
</dbReference>
<dbReference type="SMART" id="SM00382">
    <property type="entry name" value="AAA"/>
    <property type="match status" value="1"/>
</dbReference>
<dbReference type="EMBL" id="JACPUR010000017">
    <property type="protein sequence ID" value="MBI3127312.1"/>
    <property type="molecule type" value="Genomic_DNA"/>
</dbReference>
<keyword evidence="6 13" id="KW-0067">ATP-binding</keyword>
<dbReference type="PROSITE" id="PS00211">
    <property type="entry name" value="ABC_TRANSPORTER_1"/>
    <property type="match status" value="1"/>
</dbReference>
<dbReference type="InterPro" id="IPR027417">
    <property type="entry name" value="P-loop_NTPase"/>
</dbReference>
<evidence type="ECO:0000256" key="4">
    <source>
        <dbReference type="ARBA" id="ARBA00022692"/>
    </source>
</evidence>
<keyword evidence="7 10" id="KW-1133">Transmembrane helix</keyword>
<dbReference type="InterPro" id="IPR011527">
    <property type="entry name" value="ABC1_TM_dom"/>
</dbReference>
<organism evidence="13 14">
    <name type="scientific">Tectimicrobiota bacterium</name>
    <dbReference type="NCBI Taxonomy" id="2528274"/>
    <lineage>
        <taxon>Bacteria</taxon>
        <taxon>Pseudomonadati</taxon>
        <taxon>Nitrospinota/Tectimicrobiota group</taxon>
        <taxon>Candidatus Tectimicrobiota</taxon>
    </lineage>
</organism>
<feature type="domain" description="ABC transporter" evidence="11">
    <location>
        <begin position="344"/>
        <end position="578"/>
    </location>
</feature>
<dbReference type="InterPro" id="IPR017871">
    <property type="entry name" value="ABC_transporter-like_CS"/>
</dbReference>
<evidence type="ECO:0000256" key="6">
    <source>
        <dbReference type="ARBA" id="ARBA00022840"/>
    </source>
</evidence>
<dbReference type="SUPFAM" id="SSF90123">
    <property type="entry name" value="ABC transporter transmembrane region"/>
    <property type="match status" value="1"/>
</dbReference>
<dbReference type="AlphaFoldDB" id="A0A932HXY6"/>
<dbReference type="FunFam" id="3.40.50.300:FF:000221">
    <property type="entry name" value="Multidrug ABC transporter ATP-binding protein"/>
    <property type="match status" value="1"/>
</dbReference>
<dbReference type="GO" id="GO:0016887">
    <property type="term" value="F:ATP hydrolysis activity"/>
    <property type="evidence" value="ECO:0007669"/>
    <property type="project" value="InterPro"/>
</dbReference>
<dbReference type="PANTHER" id="PTHR43394:SF1">
    <property type="entry name" value="ATP-BINDING CASSETTE SUB-FAMILY B MEMBER 10, MITOCHONDRIAL"/>
    <property type="match status" value="1"/>
</dbReference>
<feature type="transmembrane region" description="Helical" evidence="10">
    <location>
        <begin position="169"/>
        <end position="186"/>
    </location>
</feature>
<comment type="caution">
    <text evidence="13">The sequence shown here is derived from an EMBL/GenBank/DDBJ whole genome shotgun (WGS) entry which is preliminary data.</text>
</comment>
<keyword evidence="3" id="KW-1003">Cell membrane</keyword>
<feature type="transmembrane region" description="Helical" evidence="10">
    <location>
        <begin position="23"/>
        <end position="43"/>
    </location>
</feature>
<dbReference type="Gene3D" id="3.40.50.300">
    <property type="entry name" value="P-loop containing nucleotide triphosphate hydrolases"/>
    <property type="match status" value="1"/>
</dbReference>
<dbReference type="GO" id="GO:0005886">
    <property type="term" value="C:plasma membrane"/>
    <property type="evidence" value="ECO:0007669"/>
    <property type="project" value="UniProtKB-SubCell"/>
</dbReference>
<evidence type="ECO:0000256" key="5">
    <source>
        <dbReference type="ARBA" id="ARBA00022741"/>
    </source>
</evidence>
<reference evidence="13" key="1">
    <citation type="submission" date="2020-07" db="EMBL/GenBank/DDBJ databases">
        <title>Huge and variable diversity of episymbiotic CPR bacteria and DPANN archaea in groundwater ecosystems.</title>
        <authorList>
            <person name="He C.Y."/>
            <person name="Keren R."/>
            <person name="Whittaker M."/>
            <person name="Farag I.F."/>
            <person name="Doudna J."/>
            <person name="Cate J.H.D."/>
            <person name="Banfield J.F."/>
        </authorList>
    </citation>
    <scope>NUCLEOTIDE SEQUENCE</scope>
    <source>
        <strain evidence="13">NC_groundwater_763_Ag_S-0.2um_68_21</strain>
    </source>
</reference>
<feature type="transmembrane region" description="Helical" evidence="10">
    <location>
        <begin position="249"/>
        <end position="273"/>
    </location>
</feature>
<feature type="transmembrane region" description="Helical" evidence="10">
    <location>
        <begin position="63"/>
        <end position="81"/>
    </location>
</feature>
<dbReference type="Gene3D" id="1.20.1560.10">
    <property type="entry name" value="ABC transporter type 1, transmembrane domain"/>
    <property type="match status" value="1"/>
</dbReference>
<dbReference type="Pfam" id="PF00005">
    <property type="entry name" value="ABC_tran"/>
    <property type="match status" value="1"/>
</dbReference>
<dbReference type="Pfam" id="PF00664">
    <property type="entry name" value="ABC_membrane"/>
    <property type="match status" value="1"/>
</dbReference>